<protein>
    <recommendedName>
        <fullName evidence="3">RNase H type-1 domain-containing protein</fullName>
    </recommendedName>
</protein>
<comment type="caution">
    <text evidence="1">The sequence shown here is derived from an EMBL/GenBank/DDBJ whole genome shotgun (WGS) entry which is preliminary data.</text>
</comment>
<name>A0A2N1L1L4_9GLOM</name>
<evidence type="ECO:0000313" key="1">
    <source>
        <dbReference type="EMBL" id="PKK43289.1"/>
    </source>
</evidence>
<gene>
    <name evidence="1" type="ORF">RhiirC2_804310</name>
</gene>
<proteinExistence type="predicted"/>
<dbReference type="AlphaFoldDB" id="A0A2N1L1L4"/>
<dbReference type="Proteomes" id="UP000233469">
    <property type="component" value="Unassembled WGS sequence"/>
</dbReference>
<dbReference type="EMBL" id="LLXL01009348">
    <property type="protein sequence ID" value="PKK43289.1"/>
    <property type="molecule type" value="Genomic_DNA"/>
</dbReference>
<reference evidence="1 2" key="2">
    <citation type="submission" date="2017-10" db="EMBL/GenBank/DDBJ databases">
        <title>Extensive intraspecific genome diversity in a model arbuscular mycorrhizal fungus.</title>
        <authorList>
            <person name="Chen E.C.H."/>
            <person name="Morin E."/>
            <person name="Baudet D."/>
            <person name="Noel J."/>
            <person name="Ndikumana S."/>
            <person name="Charron P."/>
            <person name="St-Onge C."/>
            <person name="Giorgi J."/>
            <person name="Grigoriev I.V."/>
            <person name="Roux C."/>
            <person name="Martin F.M."/>
            <person name="Corradi N."/>
        </authorList>
    </citation>
    <scope>NUCLEOTIDE SEQUENCE [LARGE SCALE GENOMIC DNA]</scope>
    <source>
        <strain evidence="1 2">C2</strain>
    </source>
</reference>
<sequence length="72" mass="7887">MNKQVHSKPSMAYAWTAIDSDGFILESHYNTIPSLFPSALHSEIFALLHGLDSLPQNSKITVATDCAQLISL</sequence>
<evidence type="ECO:0000313" key="2">
    <source>
        <dbReference type="Proteomes" id="UP000233469"/>
    </source>
</evidence>
<accession>A0A2N1L1L4</accession>
<organism evidence="1 2">
    <name type="scientific">Rhizophagus irregularis</name>
    <dbReference type="NCBI Taxonomy" id="588596"/>
    <lineage>
        <taxon>Eukaryota</taxon>
        <taxon>Fungi</taxon>
        <taxon>Fungi incertae sedis</taxon>
        <taxon>Mucoromycota</taxon>
        <taxon>Glomeromycotina</taxon>
        <taxon>Glomeromycetes</taxon>
        <taxon>Glomerales</taxon>
        <taxon>Glomeraceae</taxon>
        <taxon>Rhizophagus</taxon>
    </lineage>
</organism>
<evidence type="ECO:0008006" key="3">
    <source>
        <dbReference type="Google" id="ProtNLM"/>
    </source>
</evidence>
<reference evidence="1 2" key="1">
    <citation type="submission" date="2016-04" db="EMBL/GenBank/DDBJ databases">
        <title>Genome analyses suggest a sexual origin of heterokaryosis in a supposedly ancient asexual fungus.</title>
        <authorList>
            <person name="Ropars J."/>
            <person name="Sedzielewska K."/>
            <person name="Noel J."/>
            <person name="Charron P."/>
            <person name="Farinelli L."/>
            <person name="Marton T."/>
            <person name="Kruger M."/>
            <person name="Pelin A."/>
            <person name="Brachmann A."/>
            <person name="Corradi N."/>
        </authorList>
    </citation>
    <scope>NUCLEOTIDE SEQUENCE [LARGE SCALE GENOMIC DNA]</scope>
    <source>
        <strain evidence="1 2">C2</strain>
    </source>
</reference>